<keyword evidence="1" id="KW-0808">Transferase</keyword>
<evidence type="ECO:0000313" key="2">
    <source>
        <dbReference type="Proteomes" id="UP000255091"/>
    </source>
</evidence>
<gene>
    <name evidence="1" type="ORF">NCTC6133_02650</name>
</gene>
<reference evidence="1 2" key="1">
    <citation type="submission" date="2018-06" db="EMBL/GenBank/DDBJ databases">
        <authorList>
            <consortium name="Pathogen Informatics"/>
            <person name="Doyle S."/>
        </authorList>
    </citation>
    <scope>NUCLEOTIDE SEQUENCE [LARGE SCALE GENOMIC DNA]</scope>
    <source>
        <strain evidence="1 2">NCTC6133</strain>
    </source>
</reference>
<keyword evidence="1" id="KW-0032">Aminotransferase</keyword>
<sequence length="51" mass="5900">MNPLAQSLNEQLQQSNATAFAMLSDLGQNMFYPKAFYLNLLKQRVQHIMQL</sequence>
<evidence type="ECO:0000313" key="1">
    <source>
        <dbReference type="EMBL" id="SUK56701.1"/>
    </source>
</evidence>
<proteinExistence type="predicted"/>
<dbReference type="Proteomes" id="UP000255091">
    <property type="component" value="Unassembled WGS sequence"/>
</dbReference>
<dbReference type="EC" id="2.6.1.1" evidence="1"/>
<name>A0A380DV18_STAAU</name>
<dbReference type="EMBL" id="UHAP01000001">
    <property type="protein sequence ID" value="SUK56701.1"/>
    <property type="molecule type" value="Genomic_DNA"/>
</dbReference>
<accession>A0A380DV18</accession>
<dbReference type="AlphaFoldDB" id="A0A380DV18"/>
<protein>
    <submittedName>
        <fullName evidence="1">Aspartate aminotransferase</fullName>
        <ecNumber evidence="1">2.6.1.1</ecNumber>
    </submittedName>
</protein>
<dbReference type="GO" id="GO:0004069">
    <property type="term" value="F:L-aspartate:2-oxoglutarate aminotransferase activity"/>
    <property type="evidence" value="ECO:0007669"/>
    <property type="project" value="UniProtKB-EC"/>
</dbReference>
<organism evidence="1 2">
    <name type="scientific">Staphylococcus aureus</name>
    <dbReference type="NCBI Taxonomy" id="1280"/>
    <lineage>
        <taxon>Bacteria</taxon>
        <taxon>Bacillati</taxon>
        <taxon>Bacillota</taxon>
        <taxon>Bacilli</taxon>
        <taxon>Bacillales</taxon>
        <taxon>Staphylococcaceae</taxon>
        <taxon>Staphylococcus</taxon>
    </lineage>
</organism>